<dbReference type="InterPro" id="IPR010621">
    <property type="entry name" value="DUF1214"/>
</dbReference>
<dbReference type="InterPro" id="IPR037049">
    <property type="entry name" value="DUF1214_C_sf"/>
</dbReference>
<dbReference type="Proteomes" id="UP000633219">
    <property type="component" value="Unassembled WGS sequence"/>
</dbReference>
<keyword evidence="1" id="KW-0732">Signal</keyword>
<sequence length="440" mass="48665">MNLLRYVFIFLLASAMSSATTVSRAGPASDEEVSQAYIYLLGRLLVTRQQQLDFQEGFKWNELIHRKPGAVDWPNPNLDVAYSEAWVAVDETSCAIVTVPEIKDRYYTVQFLNGWGETFANINERLFPNHPSGDYAVCLRGANVALPDGMRRIDLPVAASRVLARVALGDDPDRAVALQHEFKLKPTGSPKLPEIPKTPIFDLGQLPGVEAFDAATIALDSAPDINVGLEELQTRVRSIAVAVKDSAEERKRVDGVIKAHAFPEIAKAGTIIGHGVIHNGWARPSVVGEYGMDYLTRTLVNNGGIWANIKPEVLYYRGGVDAEGAELSGDHSYTLTFPKDALPARFAHYFWSVIAVDNTRFRVLPNPLNRYLLNEQTHPQYGADGSLTLYFATEKPADAPDGNWLPIPKGQKFRLTFRFYGPIDGVANGTYWPPALVKRN</sequence>
<dbReference type="RefSeq" id="WP_201657660.1">
    <property type="nucleotide sequence ID" value="NZ_JAEQNC010000005.1"/>
</dbReference>
<evidence type="ECO:0000313" key="4">
    <source>
        <dbReference type="EMBL" id="MBL0372622.1"/>
    </source>
</evidence>
<reference evidence="4" key="1">
    <citation type="submission" date="2021-01" db="EMBL/GenBank/DDBJ databases">
        <title>Rhizobium sp. strain KVB221 16S ribosomal RNA gene Genome sequencing and assembly.</title>
        <authorList>
            <person name="Kang M."/>
        </authorList>
    </citation>
    <scope>NUCLEOTIDE SEQUENCE</scope>
    <source>
        <strain evidence="4">KVB221</strain>
    </source>
</reference>
<feature type="chain" id="PRO_5037439111" evidence="1">
    <location>
        <begin position="20"/>
        <end position="440"/>
    </location>
</feature>
<dbReference type="InterPro" id="IPR010679">
    <property type="entry name" value="DUF1254"/>
</dbReference>
<evidence type="ECO:0000313" key="5">
    <source>
        <dbReference type="Proteomes" id="UP000633219"/>
    </source>
</evidence>
<organism evidence="4 5">
    <name type="scientific">Rhizobium setariae</name>
    <dbReference type="NCBI Taxonomy" id="2801340"/>
    <lineage>
        <taxon>Bacteria</taxon>
        <taxon>Pseudomonadati</taxon>
        <taxon>Pseudomonadota</taxon>
        <taxon>Alphaproteobacteria</taxon>
        <taxon>Hyphomicrobiales</taxon>
        <taxon>Rhizobiaceae</taxon>
        <taxon>Rhizobium/Agrobacterium group</taxon>
        <taxon>Rhizobium</taxon>
    </lineage>
</organism>
<gene>
    <name evidence="4" type="ORF">JJB09_11340</name>
</gene>
<dbReference type="SUPFAM" id="SSF160935">
    <property type="entry name" value="VPA0735-like"/>
    <property type="match status" value="1"/>
</dbReference>
<evidence type="ECO:0000259" key="2">
    <source>
        <dbReference type="Pfam" id="PF06742"/>
    </source>
</evidence>
<name>A0A937CQ68_9HYPH</name>
<feature type="domain" description="DUF1254" evidence="3">
    <location>
        <begin position="61"/>
        <end position="186"/>
    </location>
</feature>
<evidence type="ECO:0000256" key="1">
    <source>
        <dbReference type="SAM" id="SignalP"/>
    </source>
</evidence>
<evidence type="ECO:0000259" key="3">
    <source>
        <dbReference type="Pfam" id="PF06863"/>
    </source>
</evidence>
<dbReference type="AlphaFoldDB" id="A0A937CQ68"/>
<dbReference type="PANTHER" id="PTHR36509">
    <property type="entry name" value="BLL3101 PROTEIN"/>
    <property type="match status" value="1"/>
</dbReference>
<accession>A0A937CQ68</accession>
<keyword evidence="5" id="KW-1185">Reference proteome</keyword>
<feature type="domain" description="DUF1214" evidence="2">
    <location>
        <begin position="313"/>
        <end position="422"/>
    </location>
</feature>
<dbReference type="Pfam" id="PF06863">
    <property type="entry name" value="DUF1254"/>
    <property type="match status" value="1"/>
</dbReference>
<dbReference type="EMBL" id="JAEQNC010000005">
    <property type="protein sequence ID" value="MBL0372622.1"/>
    <property type="molecule type" value="Genomic_DNA"/>
</dbReference>
<dbReference type="PANTHER" id="PTHR36509:SF2">
    <property type="entry name" value="BLL3101 PROTEIN"/>
    <property type="match status" value="1"/>
</dbReference>
<proteinExistence type="predicted"/>
<dbReference type="Gene3D" id="2.60.40.1610">
    <property type="entry name" value="Domain of unknown function DUF1254"/>
    <property type="match status" value="1"/>
</dbReference>
<protein>
    <submittedName>
        <fullName evidence="4">DUF1254 domain-containing protein</fullName>
    </submittedName>
</protein>
<dbReference type="Gene3D" id="2.60.120.600">
    <property type="entry name" value="Domain of unknown function DUF1214, C-terminal domain"/>
    <property type="match status" value="1"/>
</dbReference>
<dbReference type="InterPro" id="IPR037050">
    <property type="entry name" value="DUF1254_sf"/>
</dbReference>
<feature type="signal peptide" evidence="1">
    <location>
        <begin position="1"/>
        <end position="19"/>
    </location>
</feature>
<dbReference type="Pfam" id="PF06742">
    <property type="entry name" value="DUF1214"/>
    <property type="match status" value="1"/>
</dbReference>
<comment type="caution">
    <text evidence="4">The sequence shown here is derived from an EMBL/GenBank/DDBJ whole genome shotgun (WGS) entry which is preliminary data.</text>
</comment>